<gene>
    <name evidence="3" type="ORF">WAK64_20350</name>
</gene>
<dbReference type="InterPro" id="IPR005182">
    <property type="entry name" value="YdbS-like_PH"/>
</dbReference>
<dbReference type="Pfam" id="PF03703">
    <property type="entry name" value="bPH_2"/>
    <property type="match status" value="1"/>
</dbReference>
<evidence type="ECO:0000313" key="4">
    <source>
        <dbReference type="Proteomes" id="UP001312865"/>
    </source>
</evidence>
<accession>A0ABU8HJC5</accession>
<organism evidence="3 4">
    <name type="scientific">Bacillus spongiae</name>
    <dbReference type="NCBI Taxonomy" id="2683610"/>
    <lineage>
        <taxon>Bacteria</taxon>
        <taxon>Bacillati</taxon>
        <taxon>Bacillota</taxon>
        <taxon>Bacilli</taxon>
        <taxon>Bacillales</taxon>
        <taxon>Bacillaceae</taxon>
        <taxon>Bacillus</taxon>
    </lineage>
</organism>
<keyword evidence="1" id="KW-1133">Transmembrane helix</keyword>
<comment type="caution">
    <text evidence="3">The sequence shown here is derived from an EMBL/GenBank/DDBJ whole genome shotgun (WGS) entry which is preliminary data.</text>
</comment>
<evidence type="ECO:0000313" key="3">
    <source>
        <dbReference type="EMBL" id="MEI5909382.1"/>
    </source>
</evidence>
<dbReference type="EMBL" id="JBBAXC010000025">
    <property type="protein sequence ID" value="MEI5909382.1"/>
    <property type="molecule type" value="Genomic_DNA"/>
</dbReference>
<protein>
    <submittedName>
        <fullName evidence="3">PH domain-containing protein</fullName>
    </submittedName>
</protein>
<dbReference type="Proteomes" id="UP001312865">
    <property type="component" value="Unassembled WGS sequence"/>
</dbReference>
<proteinExistence type="predicted"/>
<dbReference type="RefSeq" id="WP_419465976.1">
    <property type="nucleotide sequence ID" value="NZ_JBBAXC010000025.1"/>
</dbReference>
<keyword evidence="1" id="KW-0472">Membrane</keyword>
<evidence type="ECO:0000256" key="1">
    <source>
        <dbReference type="SAM" id="Phobius"/>
    </source>
</evidence>
<feature type="domain" description="YdbS-like PH" evidence="2">
    <location>
        <begin position="75"/>
        <end position="148"/>
    </location>
</feature>
<reference evidence="3 4" key="1">
    <citation type="journal article" date="2018" name="J. Microbiol.">
        <title>Bacillus spongiae sp. nov., isolated from sponge of Jeju Island.</title>
        <authorList>
            <person name="Lee G.E."/>
            <person name="Im W.T."/>
            <person name="Park J.S."/>
        </authorList>
    </citation>
    <scope>NUCLEOTIDE SEQUENCE [LARGE SCALE GENOMIC DNA]</scope>
    <source>
        <strain evidence="3 4">135PIL107-10</strain>
    </source>
</reference>
<feature type="transmembrane region" description="Helical" evidence="1">
    <location>
        <begin position="48"/>
        <end position="68"/>
    </location>
</feature>
<dbReference type="PANTHER" id="PTHR34473">
    <property type="entry name" value="UPF0699 TRANSMEMBRANE PROTEIN YDBS"/>
    <property type="match status" value="1"/>
</dbReference>
<dbReference type="PANTHER" id="PTHR34473:SF2">
    <property type="entry name" value="UPF0699 TRANSMEMBRANE PROTEIN YDBT"/>
    <property type="match status" value="1"/>
</dbReference>
<sequence>MEIQEPNKRISMKALTVWRFYGLFHSLAVAAGAVVFSAVTLFLDWSMWLVLIAVIAVLGYAVVFIYLIPKIRLERWRYEVREQEIELKQGVFIIKRTLIPMIRVQHVDTVQGPILKKYDLATITISTAATLHEIPALEMLEADQLRHSISMLARVAEDDI</sequence>
<evidence type="ECO:0000259" key="2">
    <source>
        <dbReference type="Pfam" id="PF03703"/>
    </source>
</evidence>
<keyword evidence="4" id="KW-1185">Reference proteome</keyword>
<name>A0ABU8HJC5_9BACI</name>
<keyword evidence="1" id="KW-0812">Transmembrane</keyword>
<feature type="transmembrane region" description="Helical" evidence="1">
    <location>
        <begin position="20"/>
        <end position="42"/>
    </location>
</feature>